<feature type="domain" description="DUF4219" evidence="1">
    <location>
        <begin position="16"/>
        <end position="42"/>
    </location>
</feature>
<gene>
    <name evidence="2" type="ORF">RCOM_0757300</name>
</gene>
<dbReference type="InParanoid" id="B9S5P6"/>
<evidence type="ECO:0000259" key="1">
    <source>
        <dbReference type="Pfam" id="PF13961"/>
    </source>
</evidence>
<dbReference type="Proteomes" id="UP000008311">
    <property type="component" value="Unassembled WGS sequence"/>
</dbReference>
<dbReference type="AlphaFoldDB" id="B9S5P6"/>
<keyword evidence="3" id="KW-1185">Reference proteome</keyword>
<proteinExistence type="predicted"/>
<reference evidence="3" key="1">
    <citation type="journal article" date="2010" name="Nat. Biotechnol.">
        <title>Draft genome sequence of the oilseed species Ricinus communis.</title>
        <authorList>
            <person name="Chan A.P."/>
            <person name="Crabtree J."/>
            <person name="Zhao Q."/>
            <person name="Lorenzi H."/>
            <person name="Orvis J."/>
            <person name="Puiu D."/>
            <person name="Melake-Berhan A."/>
            <person name="Jones K.M."/>
            <person name="Redman J."/>
            <person name="Chen G."/>
            <person name="Cahoon E.B."/>
            <person name="Gedil M."/>
            <person name="Stanke M."/>
            <person name="Haas B.J."/>
            <person name="Wortman J.R."/>
            <person name="Fraser-Liggett C.M."/>
            <person name="Ravel J."/>
            <person name="Rabinowicz P.D."/>
        </authorList>
    </citation>
    <scope>NUCLEOTIDE SEQUENCE [LARGE SCALE GENOMIC DNA]</scope>
    <source>
        <strain evidence="3">cv. Hale</strain>
    </source>
</reference>
<sequence>MALENIIAELNKGEKLDSDHYNIWHLKMHYVLKEQEILEAINNVMDKPKINEENVNQAQYRRDLLLTPHRRRIPMQEES</sequence>
<dbReference type="Pfam" id="PF13961">
    <property type="entry name" value="DUF4219"/>
    <property type="match status" value="1"/>
</dbReference>
<name>B9S5P6_RICCO</name>
<accession>B9S5P6</accession>
<protein>
    <recommendedName>
        <fullName evidence="1">DUF4219 domain-containing protein</fullName>
    </recommendedName>
</protein>
<evidence type="ECO:0000313" key="2">
    <source>
        <dbReference type="EMBL" id="EEF41089.1"/>
    </source>
</evidence>
<organism evidence="2 3">
    <name type="scientific">Ricinus communis</name>
    <name type="common">Castor bean</name>
    <dbReference type="NCBI Taxonomy" id="3988"/>
    <lineage>
        <taxon>Eukaryota</taxon>
        <taxon>Viridiplantae</taxon>
        <taxon>Streptophyta</taxon>
        <taxon>Embryophyta</taxon>
        <taxon>Tracheophyta</taxon>
        <taxon>Spermatophyta</taxon>
        <taxon>Magnoliopsida</taxon>
        <taxon>eudicotyledons</taxon>
        <taxon>Gunneridae</taxon>
        <taxon>Pentapetalae</taxon>
        <taxon>rosids</taxon>
        <taxon>fabids</taxon>
        <taxon>Malpighiales</taxon>
        <taxon>Euphorbiaceae</taxon>
        <taxon>Acalyphoideae</taxon>
        <taxon>Acalypheae</taxon>
        <taxon>Ricinus</taxon>
    </lineage>
</organism>
<evidence type="ECO:0000313" key="3">
    <source>
        <dbReference type="Proteomes" id="UP000008311"/>
    </source>
</evidence>
<dbReference type="EMBL" id="EQ973875">
    <property type="protein sequence ID" value="EEF41089.1"/>
    <property type="molecule type" value="Genomic_DNA"/>
</dbReference>
<dbReference type="InterPro" id="IPR025314">
    <property type="entry name" value="DUF4219"/>
</dbReference>